<dbReference type="OrthoDB" id="7204346at2"/>
<evidence type="ECO:0000313" key="1">
    <source>
        <dbReference type="EMBL" id="MXO74813.1"/>
    </source>
</evidence>
<dbReference type="Proteomes" id="UP000439522">
    <property type="component" value="Unassembled WGS sequence"/>
</dbReference>
<name>A0A6I4TCM5_9SPHN</name>
<keyword evidence="2" id="KW-1185">Reference proteome</keyword>
<evidence type="ECO:0000313" key="2">
    <source>
        <dbReference type="Proteomes" id="UP000439522"/>
    </source>
</evidence>
<sequence length="92" mass="10256">MIVLRTAGELDAFLATPLGRETEPIIAPHLERLAEYEFEDIAAIAVRGPGESVRSLGLDPDCYEYRTEHPGFVEEVHIVSDDGFGWIILTRT</sequence>
<proteinExistence type="predicted"/>
<organism evidence="1 2">
    <name type="scientific">Tsuneonella aeria</name>
    <dbReference type="NCBI Taxonomy" id="1837929"/>
    <lineage>
        <taxon>Bacteria</taxon>
        <taxon>Pseudomonadati</taxon>
        <taxon>Pseudomonadota</taxon>
        <taxon>Alphaproteobacteria</taxon>
        <taxon>Sphingomonadales</taxon>
        <taxon>Erythrobacteraceae</taxon>
        <taxon>Tsuneonella</taxon>
    </lineage>
</organism>
<dbReference type="RefSeq" id="WP_160610533.1">
    <property type="nucleotide sequence ID" value="NZ_WTZA01000001.1"/>
</dbReference>
<comment type="caution">
    <text evidence="1">The sequence shown here is derived from an EMBL/GenBank/DDBJ whole genome shotgun (WGS) entry which is preliminary data.</text>
</comment>
<accession>A0A6I4TCM5</accession>
<dbReference type="EMBL" id="WTZA01000001">
    <property type="protein sequence ID" value="MXO74813.1"/>
    <property type="molecule type" value="Genomic_DNA"/>
</dbReference>
<reference evidence="1 2" key="1">
    <citation type="submission" date="2019-12" db="EMBL/GenBank/DDBJ databases">
        <title>Genomic-based taxomic classification of the family Erythrobacteraceae.</title>
        <authorList>
            <person name="Xu L."/>
        </authorList>
    </citation>
    <scope>NUCLEOTIDE SEQUENCE [LARGE SCALE GENOMIC DNA]</scope>
    <source>
        <strain evidence="1 2">100921-2</strain>
    </source>
</reference>
<gene>
    <name evidence="1" type="ORF">GRI40_06210</name>
</gene>
<protein>
    <submittedName>
        <fullName evidence="1">Uncharacterized protein</fullName>
    </submittedName>
</protein>
<dbReference type="AlphaFoldDB" id="A0A6I4TCM5"/>